<accession>A0A9P6GSQ0</accession>
<dbReference type="AlphaFoldDB" id="A0A9P6GSQ0"/>
<reference evidence="1" key="1">
    <citation type="journal article" date="2020" name="Mol. Plant Microbe Interact.">
        <title>Genome Sequence of the Biocontrol Agent Coniothyrium minitans strain Conio (IMI 134523).</title>
        <authorList>
            <person name="Patel D."/>
            <person name="Shittu T.A."/>
            <person name="Baroncelli R."/>
            <person name="Muthumeenakshi S."/>
            <person name="Osborne T.H."/>
            <person name="Janganan T.K."/>
            <person name="Sreenivasaprasad S."/>
        </authorList>
    </citation>
    <scope>NUCLEOTIDE SEQUENCE</scope>
    <source>
        <strain evidence="1">Conio</strain>
    </source>
</reference>
<comment type="caution">
    <text evidence="1">The sequence shown here is derived from an EMBL/GenBank/DDBJ whole genome shotgun (WGS) entry which is preliminary data.</text>
</comment>
<name>A0A9P6GSQ0_9PLEO</name>
<sequence length="316" mass="34627">MVTVIGQIERISASSDRRYAFSGHSQRLSYTALHNYVFSAAHDSRYLSTRVIWDTDTQYTIYLWHASGTMDWLVGTFLHGCTGARLNTVDAAQSYRTEWPVIVKSPEKGAATPDPATARPTMNIGLMVATAHMIEPISHRDSEKAHIVKGVEHGRNLGNGRGDDGIVQADEEGAFSPSCAVPVTAVSSDHFAVESAPSPLQPRLPFLSSRWTLPLSLGFAYLSSPTVCLSPPVSRGYLFVPVSSARRHTDRVHTASAETTLRIPKNVTPARNTRNQSLTPAPAPAASRRLGPDAYGYIRRQSPKVHLVRLGKCLRW</sequence>
<organism evidence="1 2">
    <name type="scientific">Paraphaeosphaeria minitans</name>
    <dbReference type="NCBI Taxonomy" id="565426"/>
    <lineage>
        <taxon>Eukaryota</taxon>
        <taxon>Fungi</taxon>
        <taxon>Dikarya</taxon>
        <taxon>Ascomycota</taxon>
        <taxon>Pezizomycotina</taxon>
        <taxon>Dothideomycetes</taxon>
        <taxon>Pleosporomycetidae</taxon>
        <taxon>Pleosporales</taxon>
        <taxon>Massarineae</taxon>
        <taxon>Didymosphaeriaceae</taxon>
        <taxon>Paraphaeosphaeria</taxon>
    </lineage>
</organism>
<evidence type="ECO:0000313" key="2">
    <source>
        <dbReference type="Proteomes" id="UP000756921"/>
    </source>
</evidence>
<dbReference type="EMBL" id="WJXW01000001">
    <property type="protein sequence ID" value="KAF9740533.1"/>
    <property type="molecule type" value="Genomic_DNA"/>
</dbReference>
<keyword evidence="2" id="KW-1185">Reference proteome</keyword>
<evidence type="ECO:0000313" key="1">
    <source>
        <dbReference type="EMBL" id="KAF9740533.1"/>
    </source>
</evidence>
<gene>
    <name evidence="1" type="ORF">PMIN01_00072</name>
</gene>
<dbReference type="Proteomes" id="UP000756921">
    <property type="component" value="Unassembled WGS sequence"/>
</dbReference>
<proteinExistence type="predicted"/>
<protein>
    <submittedName>
        <fullName evidence="1">Uncharacterized protein</fullName>
    </submittedName>
</protein>